<evidence type="ECO:0000256" key="1">
    <source>
        <dbReference type="ARBA" id="ARBA00005662"/>
    </source>
</evidence>
<proteinExistence type="inferred from homology"/>
<dbReference type="Proteomes" id="UP001056455">
    <property type="component" value="Chromosome"/>
</dbReference>
<dbReference type="InterPro" id="IPR052169">
    <property type="entry name" value="CW_Biosynth-Accessory"/>
</dbReference>
<feature type="compositionally biased region" description="Low complexity" evidence="2">
    <location>
        <begin position="50"/>
        <end position="61"/>
    </location>
</feature>
<evidence type="ECO:0000256" key="2">
    <source>
        <dbReference type="SAM" id="MobiDB-lite"/>
    </source>
</evidence>
<feature type="signal peptide" evidence="3">
    <location>
        <begin position="1"/>
        <end position="20"/>
    </location>
</feature>
<dbReference type="EMBL" id="CP099489">
    <property type="protein sequence ID" value="USQ81366.1"/>
    <property type="molecule type" value="Genomic_DNA"/>
</dbReference>
<dbReference type="InterPro" id="IPR019079">
    <property type="entry name" value="Capsule_synth_CapA"/>
</dbReference>
<evidence type="ECO:0000313" key="6">
    <source>
        <dbReference type="Proteomes" id="UP001056455"/>
    </source>
</evidence>
<sequence length="384" mass="40093">MLVTGALVLALCTLSAPLSGTSGGSNQPSPAPPQAANSSEPTEEPEPAEAEAVPEPTTEPADPQSTLSPDTEVRLAVVGDIMLGRKVGDRIQAQGTDAVLAGVREELHDADLTIGNLESPLCTGGTADDKAYPLRADPSSLDVLTDGSFDLVSLANNHILDFGPECMDSTTGLLEQADIAHVGVGQTIEAAREPVILESNGMRIAFLAYLQMPVERNGFDSQEWTATDTTPGLAWADPTVIAEDVQAAQTDADHVIVLLHSGFESTEHLSPEQQAAGNAALGAGATAVLGAHPHQLQAAHGRDDGSLVAWSLGNFVFDYPNGWTESDSAVLHLTLGPEGVRESAWSPVLIQDGFPTAVSPDEAAGARILGEVDRMSQEYAESLR</sequence>
<evidence type="ECO:0000259" key="4">
    <source>
        <dbReference type="SMART" id="SM00854"/>
    </source>
</evidence>
<dbReference type="PANTHER" id="PTHR33393">
    <property type="entry name" value="POLYGLUTAMINE SYNTHESIS ACCESSORY PROTEIN RV0574C-RELATED"/>
    <property type="match status" value="1"/>
</dbReference>
<feature type="region of interest" description="Disordered" evidence="2">
    <location>
        <begin position="19"/>
        <end position="71"/>
    </location>
</feature>
<gene>
    <name evidence="5" type="ORF">NF556_06880</name>
</gene>
<keyword evidence="6" id="KW-1185">Reference proteome</keyword>
<dbReference type="CDD" id="cd07381">
    <property type="entry name" value="MPP_CapA"/>
    <property type="match status" value="1"/>
</dbReference>
<protein>
    <submittedName>
        <fullName evidence="5">CapA family protein</fullName>
    </submittedName>
</protein>
<evidence type="ECO:0000313" key="5">
    <source>
        <dbReference type="EMBL" id="USQ81366.1"/>
    </source>
</evidence>
<reference evidence="5" key="1">
    <citation type="submission" date="2022-06" db="EMBL/GenBank/DDBJ databases">
        <title>Ornithinimicrobium HY1793.</title>
        <authorList>
            <person name="Huang Y."/>
        </authorList>
    </citation>
    <scope>NUCLEOTIDE SEQUENCE</scope>
    <source>
        <strain evidence="5">HY1793</strain>
    </source>
</reference>
<dbReference type="SMART" id="SM00854">
    <property type="entry name" value="PGA_cap"/>
    <property type="match status" value="1"/>
</dbReference>
<dbReference type="RefSeq" id="WP_252594793.1">
    <property type="nucleotide sequence ID" value="NZ_CP099489.1"/>
</dbReference>
<name>A0ABY4YXI9_9MICO</name>
<dbReference type="PANTHER" id="PTHR33393:SF13">
    <property type="entry name" value="PGA BIOSYNTHESIS PROTEIN CAPA"/>
    <property type="match status" value="1"/>
</dbReference>
<dbReference type="InterPro" id="IPR029052">
    <property type="entry name" value="Metallo-depent_PP-like"/>
</dbReference>
<keyword evidence="3" id="KW-0732">Signal</keyword>
<dbReference type="Pfam" id="PF09587">
    <property type="entry name" value="PGA_cap"/>
    <property type="match status" value="1"/>
</dbReference>
<dbReference type="Gene3D" id="3.60.21.10">
    <property type="match status" value="1"/>
</dbReference>
<accession>A0ABY4YXI9</accession>
<feature type="chain" id="PRO_5045504087" evidence="3">
    <location>
        <begin position="21"/>
        <end position="384"/>
    </location>
</feature>
<feature type="compositionally biased region" description="Low complexity" evidence="2">
    <location>
        <begin position="24"/>
        <end position="40"/>
    </location>
</feature>
<feature type="domain" description="Capsule synthesis protein CapA" evidence="4">
    <location>
        <begin position="74"/>
        <end position="319"/>
    </location>
</feature>
<dbReference type="SUPFAM" id="SSF56300">
    <property type="entry name" value="Metallo-dependent phosphatases"/>
    <property type="match status" value="1"/>
</dbReference>
<comment type="similarity">
    <text evidence="1">Belongs to the CapA family.</text>
</comment>
<evidence type="ECO:0000256" key="3">
    <source>
        <dbReference type="SAM" id="SignalP"/>
    </source>
</evidence>
<organism evidence="5 6">
    <name type="scientific">Ornithinimicrobium faecis</name>
    <dbReference type="NCBI Taxonomy" id="2934158"/>
    <lineage>
        <taxon>Bacteria</taxon>
        <taxon>Bacillati</taxon>
        <taxon>Actinomycetota</taxon>
        <taxon>Actinomycetes</taxon>
        <taxon>Micrococcales</taxon>
        <taxon>Ornithinimicrobiaceae</taxon>
        <taxon>Ornithinimicrobium</taxon>
    </lineage>
</organism>